<dbReference type="Proteomes" id="UP001497700">
    <property type="component" value="Unassembled WGS sequence"/>
</dbReference>
<gene>
    <name evidence="1" type="ORF">F4820DRAFT_472102</name>
</gene>
<sequence length="466" mass="51351">MENTQKVRDSLQRAPSNREQAEAMGWIDANYHEANPWHGQSKKKPVFSLGKPLPRVTRWPKESGNAAITTRPPVKSSEDLAELGEAVSRTEPNAEKEASTAEGGSSKKRRTAAGVSHGDRRNDAGLPVFEYQPRDDSTTRRERTNDTADTKKSNRSNPNFGIDSEPIGQREHNDVEEGEKDPNELRNWWARVRAKHPEPLAEFLATGIAVFMGLGATLSVNLSANQETKYGSYETSCWAWGFAWMFGIYLGGGVSGAHMNPAISISLSMFRGFPWRSCVVYILVQFLASIVAGALAYGIYRDTIRYVDPTMSNMAKTFFSSPQEWVSPGTAFFDQVVGGAIMMIAVFALGDDQNNPPGAGMHALVLGLLVTTLKFTLGYNIGSALNPASDFGPRLVAWAVGYRGQEVFQNGWWFYGPWLATVVGSIIGCVLYDGFIFVGSESPINYKLNGGFKKRTRRLFDFASNK</sequence>
<evidence type="ECO:0000313" key="2">
    <source>
        <dbReference type="Proteomes" id="UP001497700"/>
    </source>
</evidence>
<evidence type="ECO:0000313" key="1">
    <source>
        <dbReference type="EMBL" id="KAI4862809.1"/>
    </source>
</evidence>
<comment type="caution">
    <text evidence="1">The sequence shown here is derived from an EMBL/GenBank/DDBJ whole genome shotgun (WGS) entry which is preliminary data.</text>
</comment>
<proteinExistence type="predicted"/>
<dbReference type="EMBL" id="MU393518">
    <property type="protein sequence ID" value="KAI4862809.1"/>
    <property type="molecule type" value="Genomic_DNA"/>
</dbReference>
<reference evidence="1 2" key="1">
    <citation type="journal article" date="2022" name="New Phytol.">
        <title>Ecological generalism drives hyperdiversity of secondary metabolite gene clusters in xylarialean endophytes.</title>
        <authorList>
            <person name="Franco M.E.E."/>
            <person name="Wisecaver J.H."/>
            <person name="Arnold A.E."/>
            <person name="Ju Y.M."/>
            <person name="Slot J.C."/>
            <person name="Ahrendt S."/>
            <person name="Moore L.P."/>
            <person name="Eastman K.E."/>
            <person name="Scott K."/>
            <person name="Konkel Z."/>
            <person name="Mondo S.J."/>
            <person name="Kuo A."/>
            <person name="Hayes R.D."/>
            <person name="Haridas S."/>
            <person name="Andreopoulos B."/>
            <person name="Riley R."/>
            <person name="LaButti K."/>
            <person name="Pangilinan J."/>
            <person name="Lipzen A."/>
            <person name="Amirebrahimi M."/>
            <person name="Yan J."/>
            <person name="Adam C."/>
            <person name="Keymanesh K."/>
            <person name="Ng V."/>
            <person name="Louie K."/>
            <person name="Northen T."/>
            <person name="Drula E."/>
            <person name="Henrissat B."/>
            <person name="Hsieh H.M."/>
            <person name="Youens-Clark K."/>
            <person name="Lutzoni F."/>
            <person name="Miadlikowska J."/>
            <person name="Eastwood D.C."/>
            <person name="Hamelin R.C."/>
            <person name="Grigoriev I.V."/>
            <person name="U'Ren J.M."/>
        </authorList>
    </citation>
    <scope>NUCLEOTIDE SEQUENCE [LARGE SCALE GENOMIC DNA]</scope>
    <source>
        <strain evidence="1 2">CBS 119005</strain>
    </source>
</reference>
<keyword evidence="2" id="KW-1185">Reference proteome</keyword>
<name>A0ACB9YTW5_9PEZI</name>
<accession>A0ACB9YTW5</accession>
<protein>
    <submittedName>
        <fullName evidence="1">Aquaporin-like protein</fullName>
    </submittedName>
</protein>
<organism evidence="1 2">
    <name type="scientific">Hypoxylon rubiginosum</name>
    <dbReference type="NCBI Taxonomy" id="110542"/>
    <lineage>
        <taxon>Eukaryota</taxon>
        <taxon>Fungi</taxon>
        <taxon>Dikarya</taxon>
        <taxon>Ascomycota</taxon>
        <taxon>Pezizomycotina</taxon>
        <taxon>Sordariomycetes</taxon>
        <taxon>Xylariomycetidae</taxon>
        <taxon>Xylariales</taxon>
        <taxon>Hypoxylaceae</taxon>
        <taxon>Hypoxylon</taxon>
    </lineage>
</organism>